<dbReference type="GO" id="GO:0071539">
    <property type="term" value="P:protein localization to centrosome"/>
    <property type="evidence" value="ECO:0007669"/>
    <property type="project" value="TreeGrafter"/>
</dbReference>
<feature type="region of interest" description="Disordered" evidence="1">
    <location>
        <begin position="330"/>
        <end position="369"/>
    </location>
</feature>
<sequence length="1204" mass="133085">MDRQTVDQLSSFFPSKRDKYNEEQNYLRMQRNGVALQPLNFPVTRSILWNRTAQGDTETLHLTTKRNVRLYINEKTLHLARRHANQNKSSSECFLVGSVSVDSKEDSIDVTVDRFDPGREVMIKQGTGKVKRKVPTTVVPGDHIVPITVQFGRISSQETVSLSHLVSLKVCCQSHGDDDEIIINVNCGAIAMGTKICATPVVAVPIIPTALARNLSGPLRLSEVQGVPKCGYLTMDHTRKLLLLLESDPKAVSLPLLGMVFAPPDSFLLLLYSPVKSTPEFWECRQDQPLGSSSTEPLCFELFPAPEGLGRSLFEQAVNDWEKEQRTMRFGGDEDLSSRNQPVPPMWKGPEEEEFTPVPRPSPSPHPQNFQLVLPEVAKTSLSLSFDEQATVDTPEQGFAYQKILPNPKHMHHPKSQSQQDQENNHTNRISSAGLLKAKNPATKNSRAVKSSDTQNSPSREPLRPILAPNQTQSRVLKQKQIHPQLPQKSKLSQGMVQSVSTQRVTSAVHHAHQRPQHALPDTATDKSKRDGKQVFSKQVDVVQKIELGKVKHTDSTNHFMVAKPKGSKSADKENLHSFTGQCKVSPKHKAEGNKETKFDLPSIRPADNSNNPTSVHQIQKPCLETVYEGETLDGTLNQSMGETELQLQIKEESSPTHGNFSLFSCHSQKGTSCANNEFLREGNTGLVVDEYEGTVPGNVQEQRSINFHSPDSGEQVFKDFTSGSVSSEIVPLQSQEKGGQTSEANEENPDIQKHQQLFKEDVQVVGNVTTKKRMESSMSAEGSPLPDPYQLLMRQEAQLRELQEQIKLLLQQQNAQLLPAPNALLTPPRSPHLESCYGNNRSPDPSPISMVTACTNTGASLLLGTPVKLNSKRSAATSPIKEKDLNQNRRALSTSSEFVSEMNLQAGQPNSKQLHRSTNPDELANQVIEIDDPSQTLASSLHAVDIPSFVDSPSGVTSPSSNACTEGGGMETSLTSPMLGQEDHTPEDSSQKSDLKEPATPYYATREEVVMATVGELEKLKASPPGTKDGPTENHVSTFPKQWPFHRSASLSIIPDHPRINYLSLSVDDTLDEVFSEADFKYLTDDQQQELQKINSHGKSHSRQRAVTFDNDISRSPMDYTWNNLSMATQQYLGKYCLAPKHPDGLTKARKTKGISSSDSGLLNSETFQGCKAPPPTPEPTSKEENTSNILDITRLKKLPKLI</sequence>
<feature type="region of interest" description="Disordered" evidence="1">
    <location>
        <begin position="561"/>
        <end position="616"/>
    </location>
</feature>
<dbReference type="PANTHER" id="PTHR15128:SF0">
    <property type="entry name" value="SCL-INTERRUPTING LOCUS PROTEIN"/>
    <property type="match status" value="1"/>
</dbReference>
<dbReference type="STRING" id="50429.A0A2B4RSC5"/>
<dbReference type="GO" id="GO:0007052">
    <property type="term" value="P:mitotic spindle organization"/>
    <property type="evidence" value="ECO:0007669"/>
    <property type="project" value="TreeGrafter"/>
</dbReference>
<feature type="compositionally biased region" description="Polar residues" evidence="1">
    <location>
        <begin position="416"/>
        <end position="431"/>
    </location>
</feature>
<feature type="compositionally biased region" description="Polar residues" evidence="1">
    <location>
        <begin position="732"/>
        <end position="744"/>
    </location>
</feature>
<keyword evidence="4" id="KW-1185">Reference proteome</keyword>
<accession>A0A2B4RSC5</accession>
<feature type="compositionally biased region" description="Basic and acidic residues" evidence="1">
    <location>
        <begin position="589"/>
        <end position="599"/>
    </location>
</feature>
<dbReference type="InterPro" id="IPR026123">
    <property type="entry name" value="STIL"/>
</dbReference>
<dbReference type="OrthoDB" id="76173at2759"/>
<feature type="compositionally biased region" description="Polar residues" evidence="1">
    <location>
        <begin position="487"/>
        <end position="506"/>
    </location>
</feature>
<name>A0A2B4RSC5_STYPI</name>
<evidence type="ECO:0000256" key="1">
    <source>
        <dbReference type="SAM" id="MobiDB-lite"/>
    </source>
</evidence>
<feature type="domain" description="STIL N-terminal" evidence="2">
    <location>
        <begin position="153"/>
        <end position="260"/>
    </location>
</feature>
<dbReference type="GO" id="GO:0007224">
    <property type="term" value="P:smoothened signaling pathway"/>
    <property type="evidence" value="ECO:0007669"/>
    <property type="project" value="TreeGrafter"/>
</dbReference>
<protein>
    <submittedName>
        <fullName evidence="3">SCL-interrupting locus protein</fullName>
    </submittedName>
</protein>
<organism evidence="3 4">
    <name type="scientific">Stylophora pistillata</name>
    <name type="common">Smooth cauliflower coral</name>
    <dbReference type="NCBI Taxonomy" id="50429"/>
    <lineage>
        <taxon>Eukaryota</taxon>
        <taxon>Metazoa</taxon>
        <taxon>Cnidaria</taxon>
        <taxon>Anthozoa</taxon>
        <taxon>Hexacorallia</taxon>
        <taxon>Scleractinia</taxon>
        <taxon>Astrocoeniina</taxon>
        <taxon>Pocilloporidae</taxon>
        <taxon>Stylophora</taxon>
    </lineage>
</organism>
<proteinExistence type="predicted"/>
<feature type="compositionally biased region" description="Polar residues" evidence="1">
    <location>
        <begin position="1155"/>
        <end position="1169"/>
    </location>
</feature>
<dbReference type="InterPro" id="IPR057731">
    <property type="entry name" value="STIL_N"/>
</dbReference>
<dbReference type="EMBL" id="LSMT01000375">
    <property type="protein sequence ID" value="PFX19132.1"/>
    <property type="molecule type" value="Genomic_DNA"/>
</dbReference>
<dbReference type="PANTHER" id="PTHR15128">
    <property type="entry name" value="TAL1 SCL INTERRUPTING LOCUS"/>
    <property type="match status" value="1"/>
</dbReference>
<feature type="region of interest" description="Disordered" evidence="1">
    <location>
        <begin position="874"/>
        <end position="896"/>
    </location>
</feature>
<feature type="compositionally biased region" description="Polar residues" evidence="1">
    <location>
        <begin position="442"/>
        <end position="459"/>
    </location>
</feature>
<dbReference type="Pfam" id="PF15253">
    <property type="entry name" value="STIL_N"/>
    <property type="match status" value="1"/>
</dbReference>
<evidence type="ECO:0000313" key="3">
    <source>
        <dbReference type="EMBL" id="PFX19132.1"/>
    </source>
</evidence>
<comment type="caution">
    <text evidence="3">The sequence shown here is derived from an EMBL/GenBank/DDBJ whole genome shotgun (WGS) entry which is preliminary data.</text>
</comment>
<evidence type="ECO:0000313" key="4">
    <source>
        <dbReference type="Proteomes" id="UP000225706"/>
    </source>
</evidence>
<feature type="region of interest" description="Disordered" evidence="1">
    <location>
        <begin position="1148"/>
        <end position="1192"/>
    </location>
</feature>
<reference evidence="4" key="1">
    <citation type="journal article" date="2017" name="bioRxiv">
        <title>Comparative analysis of the genomes of Stylophora pistillata and Acropora digitifera provides evidence for extensive differences between species of corals.</title>
        <authorList>
            <person name="Voolstra C.R."/>
            <person name="Li Y."/>
            <person name="Liew Y.J."/>
            <person name="Baumgarten S."/>
            <person name="Zoccola D."/>
            <person name="Flot J.-F."/>
            <person name="Tambutte S."/>
            <person name="Allemand D."/>
            <person name="Aranda M."/>
        </authorList>
    </citation>
    <scope>NUCLEOTIDE SEQUENCE [LARGE SCALE GENOMIC DNA]</scope>
</reference>
<feature type="compositionally biased region" description="Basic and acidic residues" evidence="1">
    <location>
        <begin position="982"/>
        <end position="998"/>
    </location>
</feature>
<gene>
    <name evidence="3" type="primary">STIL</name>
    <name evidence="3" type="ORF">AWC38_SpisGene16457</name>
</gene>
<evidence type="ECO:0000259" key="2">
    <source>
        <dbReference type="Pfam" id="PF15253"/>
    </source>
</evidence>
<feature type="region of interest" description="Disordered" evidence="1">
    <location>
        <begin position="732"/>
        <end position="759"/>
    </location>
</feature>
<dbReference type="GO" id="GO:0005815">
    <property type="term" value="C:microtubule organizing center"/>
    <property type="evidence" value="ECO:0007669"/>
    <property type="project" value="TreeGrafter"/>
</dbReference>
<dbReference type="Proteomes" id="UP000225706">
    <property type="component" value="Unassembled WGS sequence"/>
</dbReference>
<dbReference type="GO" id="GO:0031023">
    <property type="term" value="P:microtubule organizing center organization"/>
    <property type="evidence" value="ECO:0007669"/>
    <property type="project" value="TreeGrafter"/>
</dbReference>
<dbReference type="AlphaFoldDB" id="A0A2B4RSC5"/>
<feature type="region of interest" description="Disordered" evidence="1">
    <location>
        <begin position="952"/>
        <end position="999"/>
    </location>
</feature>
<feature type="region of interest" description="Disordered" evidence="1">
    <location>
        <begin position="406"/>
        <end position="533"/>
    </location>
</feature>
<feature type="compositionally biased region" description="Polar residues" evidence="1">
    <location>
        <begin position="955"/>
        <end position="965"/>
    </location>
</feature>
<feature type="compositionally biased region" description="Basic and acidic residues" evidence="1">
    <location>
        <begin position="524"/>
        <end position="533"/>
    </location>
</feature>